<proteinExistence type="predicted"/>
<keyword evidence="2" id="KW-0479">Metal-binding</keyword>
<reference evidence="7 8" key="1">
    <citation type="submission" date="2018-09" db="EMBL/GenBank/DDBJ databases">
        <title>Complete genome sequence of Euzebya sp. DY32-46 isolated from seawater of Pacific Ocean.</title>
        <authorList>
            <person name="Xu L."/>
            <person name="Wu Y.-H."/>
            <person name="Xu X.-W."/>
        </authorList>
    </citation>
    <scope>NUCLEOTIDE SEQUENCE [LARGE SCALE GENOMIC DNA]</scope>
    <source>
        <strain evidence="7 8">DY32-46</strain>
    </source>
</reference>
<dbReference type="InterPro" id="IPR006657">
    <property type="entry name" value="MoPterin_dinucl-bd_dom"/>
</dbReference>
<evidence type="ECO:0000313" key="8">
    <source>
        <dbReference type="Proteomes" id="UP000264006"/>
    </source>
</evidence>
<dbReference type="GO" id="GO:0046872">
    <property type="term" value="F:metal ion binding"/>
    <property type="evidence" value="ECO:0007669"/>
    <property type="project" value="UniProtKB-KW"/>
</dbReference>
<keyword evidence="1" id="KW-0004">4Fe-4S</keyword>
<dbReference type="PANTHER" id="PTHR43105:SF9">
    <property type="entry name" value="NADPH-FE(3+) OXIDOREDUCTASE SUBUNIT ALPHA"/>
    <property type="match status" value="1"/>
</dbReference>
<keyword evidence="4" id="KW-0408">Iron</keyword>
<dbReference type="InterPro" id="IPR006656">
    <property type="entry name" value="Mopterin_OxRdtase"/>
</dbReference>
<dbReference type="GO" id="GO:0016491">
    <property type="term" value="F:oxidoreductase activity"/>
    <property type="evidence" value="ECO:0007669"/>
    <property type="project" value="UniProtKB-KW"/>
</dbReference>
<dbReference type="GO" id="GO:0051539">
    <property type="term" value="F:4 iron, 4 sulfur cluster binding"/>
    <property type="evidence" value="ECO:0007669"/>
    <property type="project" value="UniProtKB-KW"/>
</dbReference>
<evidence type="ECO:0000256" key="2">
    <source>
        <dbReference type="ARBA" id="ARBA00022723"/>
    </source>
</evidence>
<gene>
    <name evidence="7" type="ORF">DVS28_a1635</name>
</gene>
<dbReference type="Gene3D" id="2.20.25.90">
    <property type="entry name" value="ADC-like domains"/>
    <property type="match status" value="1"/>
</dbReference>
<dbReference type="SMART" id="SM00926">
    <property type="entry name" value="Molybdop_Fe4S4"/>
    <property type="match status" value="1"/>
</dbReference>
<dbReference type="GO" id="GO:0043546">
    <property type="term" value="F:molybdopterin cofactor binding"/>
    <property type="evidence" value="ECO:0007669"/>
    <property type="project" value="InterPro"/>
</dbReference>
<dbReference type="KEGG" id="euz:DVS28_a1635"/>
<dbReference type="Gene3D" id="3.40.50.740">
    <property type="match status" value="1"/>
</dbReference>
<name>A0A346XVT0_9ACTN</name>
<protein>
    <submittedName>
        <fullName evidence="7">Formate dehydrogenase-O, major subunit</fullName>
    </submittedName>
</protein>
<evidence type="ECO:0000256" key="1">
    <source>
        <dbReference type="ARBA" id="ARBA00022485"/>
    </source>
</evidence>
<keyword evidence="5" id="KW-0411">Iron-sulfur</keyword>
<keyword evidence="8" id="KW-1185">Reference proteome</keyword>
<accession>A0A346XVT0</accession>
<evidence type="ECO:0000256" key="4">
    <source>
        <dbReference type="ARBA" id="ARBA00023004"/>
    </source>
</evidence>
<dbReference type="AlphaFoldDB" id="A0A346XVT0"/>
<dbReference type="SUPFAM" id="SSF50692">
    <property type="entry name" value="ADC-like"/>
    <property type="match status" value="1"/>
</dbReference>
<dbReference type="Gene3D" id="2.40.40.20">
    <property type="match status" value="1"/>
</dbReference>
<dbReference type="Proteomes" id="UP000264006">
    <property type="component" value="Chromosome"/>
</dbReference>
<dbReference type="InterPro" id="IPR050123">
    <property type="entry name" value="Prok_molybdopt-oxidoreductase"/>
</dbReference>
<dbReference type="Pfam" id="PF00384">
    <property type="entry name" value="Molybdopterin"/>
    <property type="match status" value="1"/>
</dbReference>
<evidence type="ECO:0000259" key="6">
    <source>
        <dbReference type="SMART" id="SM00926"/>
    </source>
</evidence>
<evidence type="ECO:0000313" key="7">
    <source>
        <dbReference type="EMBL" id="AXV06327.1"/>
    </source>
</evidence>
<dbReference type="Gene3D" id="3.40.228.10">
    <property type="entry name" value="Dimethylsulfoxide Reductase, domain 2"/>
    <property type="match status" value="1"/>
</dbReference>
<feature type="domain" description="4Fe-4S Mo/W bis-MGD-type" evidence="6">
    <location>
        <begin position="9"/>
        <end position="68"/>
    </location>
</feature>
<evidence type="ECO:0000256" key="3">
    <source>
        <dbReference type="ARBA" id="ARBA00023002"/>
    </source>
</evidence>
<organism evidence="7 8">
    <name type="scientific">Euzebya pacifica</name>
    <dbReference type="NCBI Taxonomy" id="1608957"/>
    <lineage>
        <taxon>Bacteria</taxon>
        <taxon>Bacillati</taxon>
        <taxon>Actinomycetota</taxon>
        <taxon>Nitriliruptoria</taxon>
        <taxon>Euzebyales</taxon>
    </lineage>
</organism>
<dbReference type="Pfam" id="PF01568">
    <property type="entry name" value="Molydop_binding"/>
    <property type="match status" value="1"/>
</dbReference>
<dbReference type="SUPFAM" id="SSF53706">
    <property type="entry name" value="Formate dehydrogenase/DMSO reductase, domains 1-3"/>
    <property type="match status" value="1"/>
</dbReference>
<dbReference type="PANTHER" id="PTHR43105">
    <property type="entry name" value="RESPIRATORY NITRATE REDUCTASE"/>
    <property type="match status" value="1"/>
</dbReference>
<evidence type="ECO:0000256" key="5">
    <source>
        <dbReference type="ARBA" id="ARBA00023014"/>
    </source>
</evidence>
<dbReference type="EMBL" id="CP031165">
    <property type="protein sequence ID" value="AXV06327.1"/>
    <property type="molecule type" value="Genomic_DNA"/>
</dbReference>
<dbReference type="InterPro" id="IPR009010">
    <property type="entry name" value="Asp_de-COase-like_dom_sf"/>
</dbReference>
<sequence>MVEPEDPEMSTHFHTCPLCEATCGLAIEVVDGPQGLPIVNKVRGDDEDVFSAGYACPKGLAINELHADPDRLRAPLVDGEEVSWERAWQVVAERLGGHLEDRGRDSMAMYLGNPNIHNLAGQLYVPALAKALGTRHIFTASTVDQQPKHVSAALMFGEKLSIPIPDVDRTDFLMILGADPMSSNGSLMTAPDMPGRLRALKKRGGRLVVVDPRTSTTARMADLHLPIRPGTDALLLAAIANVLLAEDLATPSPHVSGVEALPAALSPFTPEAVEAATRLPAETIRGLARDLAAAPSAAVYGRIGTCTVAFGTTTSWLVDVINVLTGNLDRPGGALFTTAAAGQKNSSAAVGARETRFGRYHTAVSGLPERFSELPSAAFAEEILDGPIRGLITVAGNPALSIPDSRRVQRALESLDVMISVDCYLNETTRHADVVLPVPSVLERPHYDLAFMQLAIRNVAKWSDALFDTEQPQEWEIHARLAGIAQGMGPDVDPAAVDAFVLSTVVQREVTAPESIVAGRDVDELVAELGSVPGPERMVDFLIRVGPFGDGFGARPDGLTLERVKAAPHGIDLGPLEPRLPEVLRTVSGTVEVAPEMLLDDLVRLRESMQAPTDGLLLVGRRHLRSNNSWGHNLPSLVGGSNRSTLQIHPDDAMSVGVDDGSMAVVSSDAGSVQVEVEVTQRISTGTVSMPHGWGHGQEGTRMRIAADHAGTNSNVLTAPTIDPLSGNAVLNGIPVTVAPA</sequence>
<keyword evidence="3" id="KW-0560">Oxidoreductase</keyword>
<dbReference type="GO" id="GO:0016020">
    <property type="term" value="C:membrane"/>
    <property type="evidence" value="ECO:0007669"/>
    <property type="project" value="TreeGrafter"/>
</dbReference>
<dbReference type="InterPro" id="IPR006963">
    <property type="entry name" value="Mopterin_OxRdtase_4Fe-4S_dom"/>
</dbReference>